<accession>A0A5B7HVG3</accession>
<protein>
    <submittedName>
        <fullName evidence="2">Uncharacterized protein</fullName>
    </submittedName>
</protein>
<comment type="caution">
    <text evidence="2">The sequence shown here is derived from an EMBL/GenBank/DDBJ whole genome shotgun (WGS) entry which is preliminary data.</text>
</comment>
<organism evidence="2 3">
    <name type="scientific">Portunus trituberculatus</name>
    <name type="common">Swimming crab</name>
    <name type="synonym">Neptunus trituberculatus</name>
    <dbReference type="NCBI Taxonomy" id="210409"/>
    <lineage>
        <taxon>Eukaryota</taxon>
        <taxon>Metazoa</taxon>
        <taxon>Ecdysozoa</taxon>
        <taxon>Arthropoda</taxon>
        <taxon>Crustacea</taxon>
        <taxon>Multicrustacea</taxon>
        <taxon>Malacostraca</taxon>
        <taxon>Eumalacostraca</taxon>
        <taxon>Eucarida</taxon>
        <taxon>Decapoda</taxon>
        <taxon>Pleocyemata</taxon>
        <taxon>Brachyura</taxon>
        <taxon>Eubrachyura</taxon>
        <taxon>Portunoidea</taxon>
        <taxon>Portunidae</taxon>
        <taxon>Portuninae</taxon>
        <taxon>Portunus</taxon>
    </lineage>
</organism>
<feature type="region of interest" description="Disordered" evidence="1">
    <location>
        <begin position="1"/>
        <end position="60"/>
    </location>
</feature>
<dbReference type="AlphaFoldDB" id="A0A5B7HVG3"/>
<dbReference type="Proteomes" id="UP000324222">
    <property type="component" value="Unassembled WGS sequence"/>
</dbReference>
<evidence type="ECO:0000313" key="3">
    <source>
        <dbReference type="Proteomes" id="UP000324222"/>
    </source>
</evidence>
<keyword evidence="3" id="KW-1185">Reference proteome</keyword>
<evidence type="ECO:0000256" key="1">
    <source>
        <dbReference type="SAM" id="MobiDB-lite"/>
    </source>
</evidence>
<gene>
    <name evidence="2" type="ORF">E2C01_068031</name>
</gene>
<sequence length="112" mass="12275">MEMTSRTPLWNQPPRQCVGSSHSSATPVVDHSPGTSSGEDSPVAEGTKSARLRRHHRHPALDANTAATFILCDLRKRNKSPLPPSRSIFLDMEANALLFHTPFDSSFHASLT</sequence>
<feature type="compositionally biased region" description="Polar residues" evidence="1">
    <location>
        <begin position="1"/>
        <end position="26"/>
    </location>
</feature>
<name>A0A5B7HVG3_PORTR</name>
<proteinExistence type="predicted"/>
<reference evidence="2 3" key="1">
    <citation type="submission" date="2019-05" db="EMBL/GenBank/DDBJ databases">
        <title>Another draft genome of Portunus trituberculatus and its Hox gene families provides insights of decapod evolution.</title>
        <authorList>
            <person name="Jeong J.-H."/>
            <person name="Song I."/>
            <person name="Kim S."/>
            <person name="Choi T."/>
            <person name="Kim D."/>
            <person name="Ryu S."/>
            <person name="Kim W."/>
        </authorList>
    </citation>
    <scope>NUCLEOTIDE SEQUENCE [LARGE SCALE GENOMIC DNA]</scope>
    <source>
        <tissue evidence="2">Muscle</tissue>
    </source>
</reference>
<dbReference type="EMBL" id="VSRR010037328">
    <property type="protein sequence ID" value="MPC73696.1"/>
    <property type="molecule type" value="Genomic_DNA"/>
</dbReference>
<evidence type="ECO:0000313" key="2">
    <source>
        <dbReference type="EMBL" id="MPC73696.1"/>
    </source>
</evidence>